<keyword evidence="6" id="KW-1185">Reference proteome</keyword>
<dbReference type="AlphaFoldDB" id="A0A8S1EZF5"/>
<dbReference type="SMART" id="SM00020">
    <property type="entry name" value="Tryp_SPc"/>
    <property type="match status" value="1"/>
</dbReference>
<evidence type="ECO:0000256" key="3">
    <source>
        <dbReference type="SAM" id="SignalP"/>
    </source>
</evidence>
<dbReference type="GO" id="GO:0004252">
    <property type="term" value="F:serine-type endopeptidase activity"/>
    <property type="evidence" value="ECO:0007669"/>
    <property type="project" value="InterPro"/>
</dbReference>
<evidence type="ECO:0000313" key="6">
    <source>
        <dbReference type="Proteomes" id="UP000494206"/>
    </source>
</evidence>
<reference evidence="5 6" key="1">
    <citation type="submission" date="2020-04" db="EMBL/GenBank/DDBJ databases">
        <authorList>
            <person name="Laetsch R D."/>
            <person name="Stevens L."/>
            <person name="Kumar S."/>
            <person name="Blaxter L. M."/>
        </authorList>
    </citation>
    <scope>NUCLEOTIDE SEQUENCE [LARGE SCALE GENOMIC DNA]</scope>
</reference>
<dbReference type="Proteomes" id="UP000494206">
    <property type="component" value="Unassembled WGS sequence"/>
</dbReference>
<evidence type="ECO:0000313" key="5">
    <source>
        <dbReference type="EMBL" id="CAB3405483.1"/>
    </source>
</evidence>
<dbReference type="PRINTS" id="PR00722">
    <property type="entry name" value="CHYMOTRYPSIN"/>
</dbReference>
<dbReference type="PROSITE" id="PS50240">
    <property type="entry name" value="TRYPSIN_DOM"/>
    <property type="match status" value="1"/>
</dbReference>
<keyword evidence="3" id="KW-0732">Signal</keyword>
<accession>A0A8S1EZF5</accession>
<comment type="caution">
    <text evidence="5">The sequence shown here is derived from an EMBL/GenBank/DDBJ whole genome shotgun (WGS) entry which is preliminary data.</text>
</comment>
<dbReference type="InterPro" id="IPR051487">
    <property type="entry name" value="Ser/Thr_Proteases_Immune/Dev"/>
</dbReference>
<evidence type="ECO:0000256" key="1">
    <source>
        <dbReference type="ARBA" id="ARBA00023157"/>
    </source>
</evidence>
<keyword evidence="1" id="KW-1015">Disulfide bond</keyword>
<dbReference type="PANTHER" id="PTHR24256">
    <property type="entry name" value="TRYPTASE-RELATED"/>
    <property type="match status" value="1"/>
</dbReference>
<proteinExistence type="inferred from homology"/>
<dbReference type="SUPFAM" id="SSF50494">
    <property type="entry name" value="Trypsin-like serine proteases"/>
    <property type="match status" value="1"/>
</dbReference>
<dbReference type="OrthoDB" id="5811817at2759"/>
<gene>
    <name evidence="5" type="ORF">CBOVIS_LOCUS7673</name>
</gene>
<dbReference type="InterPro" id="IPR043504">
    <property type="entry name" value="Peptidase_S1_PA_chymotrypsin"/>
</dbReference>
<dbReference type="Pfam" id="PF00089">
    <property type="entry name" value="Trypsin"/>
    <property type="match status" value="1"/>
</dbReference>
<evidence type="ECO:0000259" key="4">
    <source>
        <dbReference type="PROSITE" id="PS50240"/>
    </source>
</evidence>
<comment type="similarity">
    <text evidence="2">Belongs to the peptidase S1 family. CLIP subfamily.</text>
</comment>
<dbReference type="InterPro" id="IPR005514">
    <property type="entry name" value="DUF316"/>
</dbReference>
<evidence type="ECO:0000256" key="2">
    <source>
        <dbReference type="ARBA" id="ARBA00024195"/>
    </source>
</evidence>
<dbReference type="InterPro" id="IPR001314">
    <property type="entry name" value="Peptidase_S1A"/>
</dbReference>
<sequence>MLFKFLIPFIIFWAAEGVKLSSKENWILKRNCGRYVPGFNSGNERGGDDTFKALYGVEMKSGQAPWVVSIAKRYKTIYGNEEYHSHGTGTLISPYHVVTAAHLVGITSNPKPNCETGEMRDAKFMHNSNDFALFVNVTCSAPGVCETLRRPDRFEPLEVSNVYIKKGYVGDGCEDRESQNDIAVFELKNPVLFSKNVWPACLPPRGYSPKMGDETSLYGYGRDPSHEGTSKEMGVLRSITSKVDDCSVDLTIKHFFCTTANNDGLSCDGDSGSGVIRENGRKKEVIGVLSAGVNCKKLFKTHQKQERNNEDLTREGDVLMSVSDFLPFFCKCCGLCA</sequence>
<dbReference type="Gene3D" id="2.40.10.10">
    <property type="entry name" value="Trypsin-like serine proteases"/>
    <property type="match status" value="1"/>
</dbReference>
<organism evidence="5 6">
    <name type="scientific">Caenorhabditis bovis</name>
    <dbReference type="NCBI Taxonomy" id="2654633"/>
    <lineage>
        <taxon>Eukaryota</taxon>
        <taxon>Metazoa</taxon>
        <taxon>Ecdysozoa</taxon>
        <taxon>Nematoda</taxon>
        <taxon>Chromadorea</taxon>
        <taxon>Rhabditida</taxon>
        <taxon>Rhabditina</taxon>
        <taxon>Rhabditomorpha</taxon>
        <taxon>Rhabditoidea</taxon>
        <taxon>Rhabditidae</taxon>
        <taxon>Peloderinae</taxon>
        <taxon>Caenorhabditis</taxon>
    </lineage>
</organism>
<dbReference type="GO" id="GO:0006508">
    <property type="term" value="P:proteolysis"/>
    <property type="evidence" value="ECO:0007669"/>
    <property type="project" value="InterPro"/>
</dbReference>
<dbReference type="InterPro" id="IPR001254">
    <property type="entry name" value="Trypsin_dom"/>
</dbReference>
<feature type="chain" id="PRO_5035937780" description="Peptidase S1 domain-containing protein" evidence="3">
    <location>
        <begin position="18"/>
        <end position="337"/>
    </location>
</feature>
<protein>
    <recommendedName>
        <fullName evidence="4">Peptidase S1 domain-containing protein</fullName>
    </recommendedName>
</protein>
<name>A0A8S1EZF5_9PELO</name>
<feature type="signal peptide" evidence="3">
    <location>
        <begin position="1"/>
        <end position="17"/>
    </location>
</feature>
<feature type="domain" description="Peptidase S1" evidence="4">
    <location>
        <begin position="44"/>
        <end position="295"/>
    </location>
</feature>
<dbReference type="EMBL" id="CADEPM010000004">
    <property type="protein sequence ID" value="CAB3405483.1"/>
    <property type="molecule type" value="Genomic_DNA"/>
</dbReference>
<dbReference type="InterPro" id="IPR009003">
    <property type="entry name" value="Peptidase_S1_PA"/>
</dbReference>
<dbReference type="Pfam" id="PF03761">
    <property type="entry name" value="DUF316"/>
    <property type="match status" value="1"/>
</dbReference>